<gene>
    <name evidence="4" type="primary">epha4a</name>
    <name evidence="4" type="ORF">AWC38_SpisGene4037</name>
</gene>
<dbReference type="Gene3D" id="1.10.510.10">
    <property type="entry name" value="Transferase(Phosphotransferase) domain 1"/>
    <property type="match status" value="2"/>
</dbReference>
<dbReference type="InterPro" id="IPR011009">
    <property type="entry name" value="Kinase-like_dom_sf"/>
</dbReference>
<dbReference type="GO" id="GO:0004672">
    <property type="term" value="F:protein kinase activity"/>
    <property type="evidence" value="ECO:0007669"/>
    <property type="project" value="InterPro"/>
</dbReference>
<evidence type="ECO:0000256" key="1">
    <source>
        <dbReference type="ARBA" id="ARBA00022741"/>
    </source>
</evidence>
<proteinExistence type="predicted"/>
<keyword evidence="2" id="KW-0067">ATP-binding</keyword>
<reference evidence="5" key="1">
    <citation type="journal article" date="2017" name="bioRxiv">
        <title>Comparative analysis of the genomes of Stylophora pistillata and Acropora digitifera provides evidence for extensive differences between species of corals.</title>
        <authorList>
            <person name="Voolstra C.R."/>
            <person name="Li Y."/>
            <person name="Liew Y.J."/>
            <person name="Baumgarten S."/>
            <person name="Zoccola D."/>
            <person name="Flot J.-F."/>
            <person name="Tambutte S."/>
            <person name="Allemand D."/>
            <person name="Aranda M."/>
        </authorList>
    </citation>
    <scope>NUCLEOTIDE SEQUENCE [LARGE SCALE GENOMIC DNA]</scope>
</reference>
<feature type="domain" description="Protein kinase" evidence="3">
    <location>
        <begin position="815"/>
        <end position="1114"/>
    </location>
</feature>
<dbReference type="GO" id="GO:0005524">
    <property type="term" value="F:ATP binding"/>
    <property type="evidence" value="ECO:0007669"/>
    <property type="project" value="UniProtKB-KW"/>
</dbReference>
<keyword evidence="1" id="KW-0547">Nucleotide-binding</keyword>
<organism evidence="4 5">
    <name type="scientific">Stylophora pistillata</name>
    <name type="common">Smooth cauliflower coral</name>
    <dbReference type="NCBI Taxonomy" id="50429"/>
    <lineage>
        <taxon>Eukaryota</taxon>
        <taxon>Metazoa</taxon>
        <taxon>Cnidaria</taxon>
        <taxon>Anthozoa</taxon>
        <taxon>Hexacorallia</taxon>
        <taxon>Scleractinia</taxon>
        <taxon>Astrocoeniina</taxon>
        <taxon>Pocilloporidae</taxon>
        <taxon>Stylophora</taxon>
    </lineage>
</organism>
<dbReference type="InterPro" id="IPR050198">
    <property type="entry name" value="Non-receptor_tyrosine_kinases"/>
</dbReference>
<name>A0A2B4SRH2_STYPI</name>
<feature type="domain" description="Protein kinase" evidence="3">
    <location>
        <begin position="525"/>
        <end position="822"/>
    </location>
</feature>
<accession>A0A2B4SRH2</accession>
<comment type="caution">
    <text evidence="4">The sequence shown here is derived from an EMBL/GenBank/DDBJ whole genome shotgun (WGS) entry which is preliminary data.</text>
</comment>
<dbReference type="Proteomes" id="UP000225706">
    <property type="component" value="Unassembled WGS sequence"/>
</dbReference>
<dbReference type="PRINTS" id="PR00109">
    <property type="entry name" value="TYRKINASE"/>
</dbReference>
<dbReference type="OrthoDB" id="5987246at2759"/>
<evidence type="ECO:0000313" key="5">
    <source>
        <dbReference type="Proteomes" id="UP000225706"/>
    </source>
</evidence>
<dbReference type="Pfam" id="PF07714">
    <property type="entry name" value="PK_Tyr_Ser-Thr"/>
    <property type="match status" value="2"/>
</dbReference>
<sequence length="1160" mass="132749">MEGHGVFKQTSAAPTVYVNYITKISGSGATAVGPGAQVNNFQTVPSREDIRVHPNDANVSHGGARNINVGREEQVYQDTYTYEGARPGRRSSASERNPGSYCLPNVTEEYYQQRFGSKWTPKPTKFIDRQQDCADETLSKESFLQDVDKSLKEFESSGGPLKEQKKEVILLQVLPYLEQSWRKASSQKMDAYMILAKLSSCKSCGEVAKHALQQFQYLLFRDNLDSCKESLLKVEKIVRSSIISSDAVFKEEADSAREVRLSVYKRILSLICIHQIQASFSTVDFKQDLKKLQQDLKQYCTQICYKKKNYFRYSMEFIQGAISYLLRGSSRATATNLGDCLDNCRSLLEDQESDVMQEFPEKLKKIVKKAKAGDWFDLHCVLCYLHGKVHSERPTPEMCIERQALILFRRIVEAYQEGGGRDDWRFCLLVGSLLSDIVMNNMTKELRIEAGGCMINLLKDKKLQKKPECRVILERVSSEMLFSPDPVTKMLFANQLLENQSFQQPLPEDLHVQHLRNRYRNQTLEINKPTISQGQKYFVKHGMFQGKEVIVKILYVTKQDILASDSPNHSRKREKIISEAYSLRRLRCFNHPNIAILLGCNTKSLPYHVITEYERNGNLLHFVQASRRNDELLPTAMLLEMLLNIIEALLFLENHGLVHRALMAENILVGDDYRCKLSGMHALRKLQKGTAEDGRNNDEMYDYCTSDECCLEVVCDDDGDESVRSKAPECILKKSYSTASDVWAFGVLMYEVFTYGCRPYRNIPGDNDVAKHVAYNNGMPPCESCFQDEEFALMRKCWERNRSRRITLCSLKGGLQKLHEIAMDPESEEKPRDNPPPLDICINDKFCQCDEKGDDAPTRYNEEDGPLVKEKITNADKNHLRRLFKLNTPPTLAKISKIDNLDSHYPVVEIISTDPPLGNLKDYVLNRRCQLGDIVVFLSQVASALHFLHVNHIVHGDLRAEYVNVVAPDKVEVTRFGRSLLLPKRANESTSASCVVQRNMPPDATRWSAPEVIQDNNYSHASDVWAFAVLAWELYTAFATGQEHRDYSIPYRSHAAEEVIHQIRNVGPLSRPDGCPDWVYIVMHQCWAFDPVQRPPFIAIFDCLTTRQPMDSWLMSLWKERHEKSEWPDLPITQTENACHIINKDKDCIKDIIEQMCNDG</sequence>
<dbReference type="AlphaFoldDB" id="A0A2B4SRH2"/>
<dbReference type="EMBL" id="LSMT01000040">
    <property type="protein sequence ID" value="PFX31132.1"/>
    <property type="molecule type" value="Genomic_DNA"/>
</dbReference>
<dbReference type="PROSITE" id="PS50011">
    <property type="entry name" value="PROTEIN_KINASE_DOM"/>
    <property type="match status" value="2"/>
</dbReference>
<evidence type="ECO:0000313" key="4">
    <source>
        <dbReference type="EMBL" id="PFX31132.1"/>
    </source>
</evidence>
<evidence type="ECO:0000256" key="2">
    <source>
        <dbReference type="ARBA" id="ARBA00022840"/>
    </source>
</evidence>
<keyword evidence="5" id="KW-1185">Reference proteome</keyword>
<protein>
    <submittedName>
        <fullName evidence="4">Ephrin type-A receptor 4a</fullName>
    </submittedName>
</protein>
<dbReference type="Gene3D" id="3.30.200.20">
    <property type="entry name" value="Phosphorylase Kinase, domain 1"/>
    <property type="match status" value="1"/>
</dbReference>
<dbReference type="STRING" id="50429.A0A2B4SRH2"/>
<dbReference type="InterPro" id="IPR001245">
    <property type="entry name" value="Ser-Thr/Tyr_kinase_cat_dom"/>
</dbReference>
<dbReference type="InterPro" id="IPR000719">
    <property type="entry name" value="Prot_kinase_dom"/>
</dbReference>
<evidence type="ECO:0000259" key="3">
    <source>
        <dbReference type="PROSITE" id="PS50011"/>
    </source>
</evidence>
<keyword evidence="4" id="KW-0675">Receptor</keyword>
<dbReference type="PANTHER" id="PTHR24418">
    <property type="entry name" value="TYROSINE-PROTEIN KINASE"/>
    <property type="match status" value="1"/>
</dbReference>
<dbReference type="SUPFAM" id="SSF56112">
    <property type="entry name" value="Protein kinase-like (PK-like)"/>
    <property type="match status" value="2"/>
</dbReference>